<evidence type="ECO:0000313" key="1">
    <source>
        <dbReference type="EMBL" id="WNZ22722.1"/>
    </source>
</evidence>
<proteinExistence type="predicted"/>
<sequence length="88" mass="10150">MDSRAKASHIIDTIISQAQTVWGDRYLIELVRAYCEIESTETGKAIKPVQRRSQLVRILNEKTCELTTLMRLLTSVGIELELYIRKKL</sequence>
<name>A0AA96WTJ2_9CYAN</name>
<dbReference type="EMBL" id="CP053586">
    <property type="protein sequence ID" value="WNZ22722.1"/>
    <property type="molecule type" value="Genomic_DNA"/>
</dbReference>
<gene>
    <name evidence="1" type="ORF">HJG54_07535</name>
</gene>
<accession>A0AA96WTJ2</accession>
<reference evidence="1" key="1">
    <citation type="submission" date="2020-05" db="EMBL/GenBank/DDBJ databases">
        <authorList>
            <person name="Zhu T."/>
            <person name="Keshari N."/>
            <person name="Lu X."/>
        </authorList>
    </citation>
    <scope>NUCLEOTIDE SEQUENCE</scope>
    <source>
        <strain evidence="1">NK1-12</strain>
    </source>
</reference>
<organism evidence="1">
    <name type="scientific">Leptolyngbya sp. NK1-12</name>
    <dbReference type="NCBI Taxonomy" id="2547451"/>
    <lineage>
        <taxon>Bacteria</taxon>
        <taxon>Bacillati</taxon>
        <taxon>Cyanobacteriota</taxon>
        <taxon>Cyanophyceae</taxon>
        <taxon>Leptolyngbyales</taxon>
        <taxon>Leptolyngbyaceae</taxon>
        <taxon>Leptolyngbya group</taxon>
        <taxon>Leptolyngbya</taxon>
    </lineage>
</organism>
<protein>
    <submittedName>
        <fullName evidence="1">Uncharacterized protein</fullName>
    </submittedName>
</protein>
<dbReference type="RefSeq" id="WP_316434247.1">
    <property type="nucleotide sequence ID" value="NZ_CP053586.1"/>
</dbReference>
<dbReference type="AlphaFoldDB" id="A0AA96WTJ2"/>